<comment type="caution">
    <text evidence="2">The sequence shown here is derived from an EMBL/GenBank/DDBJ whole genome shotgun (WGS) entry which is preliminary data.</text>
</comment>
<dbReference type="InterPro" id="IPR024361">
    <property type="entry name" value="BACON"/>
</dbReference>
<dbReference type="EMBL" id="JRGF01000008">
    <property type="protein sequence ID" value="KHE41882.1"/>
    <property type="molecule type" value="Genomic_DNA"/>
</dbReference>
<evidence type="ECO:0000259" key="1">
    <source>
        <dbReference type="Pfam" id="PF13004"/>
    </source>
</evidence>
<dbReference type="CDD" id="cd14948">
    <property type="entry name" value="BACON"/>
    <property type="match status" value="1"/>
</dbReference>
<evidence type="ECO:0000313" key="3">
    <source>
        <dbReference type="Proteomes" id="UP000030889"/>
    </source>
</evidence>
<proteinExistence type="predicted"/>
<name>A0ABR4YI91_9BACT</name>
<dbReference type="Proteomes" id="UP000030889">
    <property type="component" value="Unassembled WGS sequence"/>
</dbReference>
<dbReference type="InterPro" id="IPR013783">
    <property type="entry name" value="Ig-like_fold"/>
</dbReference>
<organism evidence="2 3">
    <name type="scientific">Alistipes inops</name>
    <dbReference type="NCBI Taxonomy" id="1501391"/>
    <lineage>
        <taxon>Bacteria</taxon>
        <taxon>Pseudomonadati</taxon>
        <taxon>Bacteroidota</taxon>
        <taxon>Bacteroidia</taxon>
        <taxon>Bacteroidales</taxon>
        <taxon>Rikenellaceae</taxon>
        <taxon>Alistipes</taxon>
    </lineage>
</organism>
<protein>
    <recommendedName>
        <fullName evidence="1">BACON domain-containing protein</fullName>
    </recommendedName>
</protein>
<gene>
    <name evidence="2" type="ORF">LG35_07725</name>
</gene>
<feature type="domain" description="BACON" evidence="1">
    <location>
        <begin position="29"/>
        <end position="81"/>
    </location>
</feature>
<sequence length="465" mass="50842">MNLSQVTCTFLGEGNEPFVIQVEASPAAYEIAPGASWLNAEKSPDGKTITVTVEDNDTASERSTSISVTAGLASEEIEVIQLAKDNMFARFRYTNTFSQGIAVMSPSGRYVGGYVATIGDDDSWLRAPTIIDLETGEEKQFGPFPESLYYLTQAKAITDNGLLFINDGLNGGQIAIDLTGEVIIPEAPSGHQFKPEIEATSADGKYWIGAGMDKKASEGGLYRPLLWTDGVPTELPMPDKNFREDEFRTGVIARGISANGEIIYGTSWENYDFGMLYWKNNGANTEKPQWVGKDVREVGTVKRTREDGTEYDYTCVNGIICQAWNTQVSPSGKWIAGRYRKEFDPETKQEIETEEYAAFYNTETEKTVIVEDYGASGGKFVTDDGIAFITLGTFGVSVGKVYDLNTGTDLGDTADWINKQYGITIPTGYITYIAQDGKAVLGVSATQSTGGRNSTHWYIAPPLEK</sequence>
<keyword evidence="3" id="KW-1185">Reference proteome</keyword>
<evidence type="ECO:0000313" key="2">
    <source>
        <dbReference type="EMBL" id="KHE41882.1"/>
    </source>
</evidence>
<accession>A0ABR4YI91</accession>
<reference evidence="2 3" key="1">
    <citation type="submission" date="2014-09" db="EMBL/GenBank/DDBJ databases">
        <title>Alistipes sp. 627, sp. nov., a novel member of the family Rikenellaceae isolated from human faeces.</title>
        <authorList>
            <person name="Shkoporov A.N."/>
            <person name="Chaplin A.V."/>
            <person name="Motuzova O.V."/>
            <person name="Kafarskaia L.I."/>
            <person name="Khokhlova E.V."/>
            <person name="Efimov B.A."/>
        </authorList>
    </citation>
    <scope>NUCLEOTIDE SEQUENCE [LARGE SCALE GENOMIC DNA]</scope>
    <source>
        <strain evidence="2 3">627</strain>
    </source>
</reference>
<dbReference type="Pfam" id="PF13004">
    <property type="entry name" value="BACON"/>
    <property type="match status" value="1"/>
</dbReference>
<dbReference type="Gene3D" id="2.60.40.10">
    <property type="entry name" value="Immunoglobulins"/>
    <property type="match status" value="1"/>
</dbReference>